<dbReference type="GO" id="GO:0000978">
    <property type="term" value="F:RNA polymerase II cis-regulatory region sequence-specific DNA binding"/>
    <property type="evidence" value="ECO:0007669"/>
    <property type="project" value="TreeGrafter"/>
</dbReference>
<feature type="non-terminal residue" evidence="10">
    <location>
        <position position="492"/>
    </location>
</feature>
<dbReference type="GO" id="GO:0008270">
    <property type="term" value="F:zinc ion binding"/>
    <property type="evidence" value="ECO:0007669"/>
    <property type="project" value="UniProtKB-KW"/>
</dbReference>
<dbReference type="FunFam" id="3.30.160.60:FF:000039">
    <property type="entry name" value="Zinc finger protein ZIC 1"/>
    <property type="match status" value="1"/>
</dbReference>
<feature type="non-terminal residue" evidence="10">
    <location>
        <position position="1"/>
    </location>
</feature>
<evidence type="ECO:0000256" key="5">
    <source>
        <dbReference type="ARBA" id="ARBA00022737"/>
    </source>
</evidence>
<dbReference type="Proteomes" id="UP001152795">
    <property type="component" value="Unassembled WGS sequence"/>
</dbReference>
<evidence type="ECO:0000256" key="4">
    <source>
        <dbReference type="ARBA" id="ARBA00022723"/>
    </source>
</evidence>
<keyword evidence="8" id="KW-0238">DNA-binding</keyword>
<dbReference type="PANTHER" id="PTHR45718:SF4">
    <property type="entry name" value="TRANSCRIPTIONAL ACTIVATOR CUBITUS INTERRUPTUS"/>
    <property type="match status" value="1"/>
</dbReference>
<comment type="caution">
    <text evidence="10">The sequence shown here is derived from an EMBL/GenBank/DDBJ whole genome shotgun (WGS) entry which is preliminary data.</text>
</comment>
<dbReference type="PROSITE" id="PS50157">
    <property type="entry name" value="ZINC_FINGER_C2H2_2"/>
    <property type="match status" value="4"/>
</dbReference>
<evidence type="ECO:0000256" key="8">
    <source>
        <dbReference type="ARBA" id="ARBA00023125"/>
    </source>
</evidence>
<dbReference type="EMBL" id="CACRXK020001558">
    <property type="protein sequence ID" value="CAB3989830.1"/>
    <property type="molecule type" value="Genomic_DNA"/>
</dbReference>
<name>A0A7D9DNC5_PARCT</name>
<keyword evidence="3" id="KW-0217">Developmental protein</keyword>
<dbReference type="GO" id="GO:0005634">
    <property type="term" value="C:nucleus"/>
    <property type="evidence" value="ECO:0007669"/>
    <property type="project" value="UniProtKB-SubCell"/>
</dbReference>
<dbReference type="Pfam" id="PF00096">
    <property type="entry name" value="zf-C2H2"/>
    <property type="match status" value="2"/>
</dbReference>
<evidence type="ECO:0000256" key="7">
    <source>
        <dbReference type="ARBA" id="ARBA00022833"/>
    </source>
</evidence>
<comment type="similarity">
    <text evidence="2">Belongs to the GLI C2H2-type zinc-finger protein family.</text>
</comment>
<keyword evidence="6" id="KW-0863">Zinc-finger</keyword>
<dbReference type="InterPro" id="IPR013087">
    <property type="entry name" value="Znf_C2H2_type"/>
</dbReference>
<accession>A0A7D9DNC5</accession>
<evidence type="ECO:0000256" key="3">
    <source>
        <dbReference type="ARBA" id="ARBA00022473"/>
    </source>
</evidence>
<dbReference type="SUPFAM" id="SSF57667">
    <property type="entry name" value="beta-beta-alpha zinc fingers"/>
    <property type="match status" value="2"/>
</dbReference>
<keyword evidence="7" id="KW-0862">Zinc</keyword>
<dbReference type="InterPro" id="IPR036236">
    <property type="entry name" value="Znf_C2H2_sf"/>
</dbReference>
<dbReference type="GO" id="GO:0000981">
    <property type="term" value="F:DNA-binding transcription factor activity, RNA polymerase II-specific"/>
    <property type="evidence" value="ECO:0007669"/>
    <property type="project" value="TreeGrafter"/>
</dbReference>
<dbReference type="InterPro" id="IPR056436">
    <property type="entry name" value="Znf-C2H2_ZIC1-5/GLI1-3-like"/>
</dbReference>
<comment type="subcellular location">
    <subcellularLocation>
        <location evidence="1">Nucleus</location>
    </subcellularLocation>
</comment>
<evidence type="ECO:0000313" key="11">
    <source>
        <dbReference type="Proteomes" id="UP001152795"/>
    </source>
</evidence>
<proteinExistence type="inferred from homology"/>
<dbReference type="Gene3D" id="3.30.160.60">
    <property type="entry name" value="Classic Zinc Finger"/>
    <property type="match status" value="4"/>
</dbReference>
<dbReference type="FunFam" id="3.30.160.60:FF:000041">
    <property type="entry name" value="Zinc finger protein ZIC 1"/>
    <property type="match status" value="1"/>
</dbReference>
<reference evidence="10" key="1">
    <citation type="submission" date="2020-04" db="EMBL/GenBank/DDBJ databases">
        <authorList>
            <person name="Alioto T."/>
            <person name="Alioto T."/>
            <person name="Gomez Garrido J."/>
        </authorList>
    </citation>
    <scope>NUCLEOTIDE SEQUENCE</scope>
    <source>
        <strain evidence="10">A484AB</strain>
    </source>
</reference>
<evidence type="ECO:0000256" key="6">
    <source>
        <dbReference type="ARBA" id="ARBA00022771"/>
    </source>
</evidence>
<keyword evidence="9" id="KW-0539">Nucleus</keyword>
<protein>
    <submittedName>
        <fullName evidence="10">Zinc finger ZIC 4-like</fullName>
    </submittedName>
</protein>
<dbReference type="Pfam" id="PF23561">
    <property type="entry name" value="zf-C2H2_15"/>
    <property type="match status" value="1"/>
</dbReference>
<sequence>SYIALLNRISDLIKSHILITLYGVKMFKCCQFLRYRTFILVGAVLLDMPDHIHVNVALSINLGDSKSLLLTEQEIFRLQMGGLLDAYKLRTKTMRVVSHKPWKFEHHAERQPTIVSTNHATAQGYPERRPSHDFIYARETIAAPPSSNQNPIRSEVRSTGSKVNYPSHSMFTTGPVVGATSIPNFHANSMVDRFDTPPPPPPGAPHTFFQLPHPHEATSHFPMQGMNGYGNPGYRMTTGGHNDYYTRDDKPDSVQLPPPFPNPTRFEFLQPFPQPPFPYPPPGRQLLNQVIVCQWIEPSAKGKPCGKQFFRMHDVVTHLSEDHVGGPEVTTHICLWKGCVRNGLPFKAKYKLINHIRVHTGEKPFPCPFPGCGKLFARSENLKIHKRTHTGEKPFMCEYPGCDRRFANSSDRKKHSHVHTSDKPYICKVDGCNKSYTHPSSLRKHMKLHQKRPPGQKIALPMFCQALALRLKVSFQELSKNGNLTTIPQRLG</sequence>
<evidence type="ECO:0000256" key="9">
    <source>
        <dbReference type="ARBA" id="ARBA00023242"/>
    </source>
</evidence>
<evidence type="ECO:0000313" key="10">
    <source>
        <dbReference type="EMBL" id="CAB3989830.1"/>
    </source>
</evidence>
<organism evidence="10 11">
    <name type="scientific">Paramuricea clavata</name>
    <name type="common">Red gorgonian</name>
    <name type="synonym">Violescent sea-whip</name>
    <dbReference type="NCBI Taxonomy" id="317549"/>
    <lineage>
        <taxon>Eukaryota</taxon>
        <taxon>Metazoa</taxon>
        <taxon>Cnidaria</taxon>
        <taxon>Anthozoa</taxon>
        <taxon>Octocorallia</taxon>
        <taxon>Malacalcyonacea</taxon>
        <taxon>Plexauridae</taxon>
        <taxon>Paramuricea</taxon>
    </lineage>
</organism>
<keyword evidence="4" id="KW-0479">Metal-binding</keyword>
<gene>
    <name evidence="10" type="ORF">PACLA_8A040389</name>
</gene>
<dbReference type="PROSITE" id="PS00028">
    <property type="entry name" value="ZINC_FINGER_C2H2_1"/>
    <property type="match status" value="3"/>
</dbReference>
<evidence type="ECO:0000256" key="1">
    <source>
        <dbReference type="ARBA" id="ARBA00004123"/>
    </source>
</evidence>
<keyword evidence="11" id="KW-1185">Reference proteome</keyword>
<dbReference type="InterPro" id="IPR043359">
    <property type="entry name" value="GLI-like"/>
</dbReference>
<dbReference type="OrthoDB" id="3214149at2759"/>
<dbReference type="AlphaFoldDB" id="A0A7D9DNC5"/>
<dbReference type="PANTHER" id="PTHR45718">
    <property type="entry name" value="TRANSCRIPTIONAL ACTIVATOR CUBITUS INTERRUPTUS"/>
    <property type="match status" value="1"/>
</dbReference>
<evidence type="ECO:0000256" key="2">
    <source>
        <dbReference type="ARBA" id="ARBA00010831"/>
    </source>
</evidence>
<dbReference type="InterPro" id="IPR041643">
    <property type="entry name" value="Znf_ZIC"/>
</dbReference>
<dbReference type="FunFam" id="3.30.160.60:FF:002540">
    <property type="entry name" value="Zinc finger protein Nv-ZicE"/>
    <property type="match status" value="1"/>
</dbReference>
<dbReference type="FunFam" id="3.30.160.60:FF:000035">
    <property type="entry name" value="Zinc finger protein ZIC 1"/>
    <property type="match status" value="1"/>
</dbReference>
<keyword evidence="5" id="KW-0677">Repeat</keyword>
<dbReference type="SMART" id="SM00355">
    <property type="entry name" value="ZnF_C2H2"/>
    <property type="match status" value="4"/>
</dbReference>
<dbReference type="Pfam" id="PF18366">
    <property type="entry name" value="zf_ZIC"/>
    <property type="match status" value="1"/>
</dbReference>